<keyword evidence="1" id="KW-0853">WD repeat</keyword>
<name>A0A8S1LAX4_9CILI</name>
<dbReference type="GO" id="GO:0097361">
    <property type="term" value="C:cytosolic [4Fe-4S] assembly targeting complex"/>
    <property type="evidence" value="ECO:0007669"/>
    <property type="project" value="TreeGrafter"/>
</dbReference>
<dbReference type="PROSITE" id="PS50082">
    <property type="entry name" value="WD_REPEATS_2"/>
    <property type="match status" value="1"/>
</dbReference>
<dbReference type="PANTHER" id="PTHR19920">
    <property type="entry name" value="WD40 PROTEIN CIAO1"/>
    <property type="match status" value="1"/>
</dbReference>
<reference evidence="2" key="1">
    <citation type="submission" date="2021-01" db="EMBL/GenBank/DDBJ databases">
        <authorList>
            <consortium name="Genoscope - CEA"/>
            <person name="William W."/>
        </authorList>
    </citation>
    <scope>NUCLEOTIDE SEQUENCE</scope>
</reference>
<evidence type="ECO:0000313" key="3">
    <source>
        <dbReference type="Proteomes" id="UP000692954"/>
    </source>
</evidence>
<proteinExistence type="predicted"/>
<dbReference type="PROSITE" id="PS50294">
    <property type="entry name" value="WD_REPEATS_REGION"/>
    <property type="match status" value="1"/>
</dbReference>
<dbReference type="Pfam" id="PF00400">
    <property type="entry name" value="WD40"/>
    <property type="match status" value="1"/>
</dbReference>
<keyword evidence="3" id="KW-1185">Reference proteome</keyword>
<evidence type="ECO:0000256" key="1">
    <source>
        <dbReference type="PROSITE-ProRule" id="PRU00221"/>
    </source>
</evidence>
<dbReference type="EMBL" id="CAJJDN010000016">
    <property type="protein sequence ID" value="CAD8061926.1"/>
    <property type="molecule type" value="Genomic_DNA"/>
</dbReference>
<dbReference type="OrthoDB" id="308560at2759"/>
<organism evidence="2 3">
    <name type="scientific">Paramecium sonneborni</name>
    <dbReference type="NCBI Taxonomy" id="65129"/>
    <lineage>
        <taxon>Eukaryota</taxon>
        <taxon>Sar</taxon>
        <taxon>Alveolata</taxon>
        <taxon>Ciliophora</taxon>
        <taxon>Intramacronucleata</taxon>
        <taxon>Oligohymenophorea</taxon>
        <taxon>Peniculida</taxon>
        <taxon>Parameciidae</taxon>
        <taxon>Paramecium</taxon>
    </lineage>
</organism>
<evidence type="ECO:0000313" key="2">
    <source>
        <dbReference type="EMBL" id="CAD8061926.1"/>
    </source>
</evidence>
<protein>
    <submittedName>
        <fullName evidence="2">Uncharacterized protein</fullName>
    </submittedName>
</protein>
<sequence>MSDIAIQSNPQSFSFELIRESSIKQKEYCSAVAIDKNNQLVLATADKAIKVFSFKMERLKQIQQLNMNKMDVTTLNWFLNKSQFINGSIDSTIRISSTNVISSAKYFQQLKGHQSWITNIIIHPKNQDVIISSSNDSSIRVWQNIENWQCCQIIQDYQKDIKGLSINQEGDQLCSCSGDQQILILKPINNKNYFKWQVNQIIMVDQSGYRICSINDKVFTFQQDSNNYLHIYTKDQNGLFSKTGQIKVAGGEQSCDYLFPSVYHSSKQLLINKNGYTINLIRIFNKNDSNDQINIDFILEQIIDFGDQSYGHIWGTLSQDQKYLITWDCDSSEIQIRKYTEKL</sequence>
<accession>A0A8S1LAX4</accession>
<dbReference type="AlphaFoldDB" id="A0A8S1LAX4"/>
<comment type="caution">
    <text evidence="2">The sequence shown here is derived from an EMBL/GenBank/DDBJ whole genome shotgun (WGS) entry which is preliminary data.</text>
</comment>
<dbReference type="SMART" id="SM00320">
    <property type="entry name" value="WD40"/>
    <property type="match status" value="4"/>
</dbReference>
<dbReference type="PANTHER" id="PTHR19920:SF0">
    <property type="entry name" value="CYTOSOLIC IRON-SULFUR PROTEIN ASSEMBLY PROTEIN CIAO1-RELATED"/>
    <property type="match status" value="1"/>
</dbReference>
<gene>
    <name evidence="2" type="ORF">PSON_ATCC_30995.1.T0160052</name>
</gene>
<dbReference type="Proteomes" id="UP000692954">
    <property type="component" value="Unassembled WGS sequence"/>
</dbReference>
<feature type="repeat" description="WD" evidence="1">
    <location>
        <begin position="110"/>
        <end position="143"/>
    </location>
</feature>
<dbReference type="GO" id="GO:0016226">
    <property type="term" value="P:iron-sulfur cluster assembly"/>
    <property type="evidence" value="ECO:0007669"/>
    <property type="project" value="TreeGrafter"/>
</dbReference>
<dbReference type="InterPro" id="IPR001680">
    <property type="entry name" value="WD40_rpt"/>
</dbReference>